<keyword evidence="11 14" id="KW-0675">Receptor</keyword>
<sequence length="674" mass="74056">MLVGEIPKELQGLETLRDFQIFNNRLSGLIPTWVGNWTNLRVFAAYVNHFNGRIPGTLGFISELRILNLHSNCLEGPIPGSIFSPGKLEVLILTQNNLSGDIPEEIGNCQALISVRIGNNNLVGNIPKSVGNLTSLAYFEADNNNLYGELVSEFSQCSSLIFLNLASNAFTGTIPPEFGQLMNLQVLILSGNRLFGNIPKSILRCKNLIMFDIINNRLNETIPNDICNISQLQNLLLGQNSIRGVIPPEIGSYLLNLEIGLNLSFNHLHGPLPPELGRLIKLTSLDVSSNHLSGNIPDAINGMYSLVKVNLSNNQLSGPLPDFGPLENNPASTFLSVTAVIFMIREWQELLPNDAAIEGDDTNNKSSIISGSIFVENLRQAVDLGAVVKATLNESNMLSSGTFSAVYKAFMPSGIVLLVRKLICVDMTMLHLQNKIIGELQRLSKLCNENLMQPIGYVIYNEILLLINQYLPNGTLAQLLHESIRQPGYQPDWPARLSIAIGVAKGLAYLHDLAIIHLDISSSNVLLDANFKPLIGEVEISKLLDPTKGIASISAVFGSIGYIPPEYAYTMRVTAPGNVYSFGVILLEILTCRRPVDEVFGEGVDLVKWVHGAAARGETPEQILDARYSSFSYGWRKQMLAALKLALLCTHHSPQKRPKMMNVVEMLREIGNNN</sequence>
<dbReference type="Gene3D" id="3.30.200.20">
    <property type="entry name" value="Phosphorylase Kinase, domain 1"/>
    <property type="match status" value="1"/>
</dbReference>
<dbReference type="InterPro" id="IPR000719">
    <property type="entry name" value="Prot_kinase_dom"/>
</dbReference>
<dbReference type="FunFam" id="3.80.10.10:FF:000095">
    <property type="entry name" value="LRR receptor-like serine/threonine-protein kinase GSO1"/>
    <property type="match status" value="1"/>
</dbReference>
<dbReference type="InterPro" id="IPR001611">
    <property type="entry name" value="Leu-rich_rpt"/>
</dbReference>
<name>A0A151QS54_CAJCA</name>
<evidence type="ECO:0000256" key="9">
    <source>
        <dbReference type="ARBA" id="ARBA00022989"/>
    </source>
</evidence>
<keyword evidence="15" id="KW-1185">Reference proteome</keyword>
<feature type="domain" description="Protein kinase" evidence="13">
    <location>
        <begin position="392"/>
        <end position="674"/>
    </location>
</feature>
<evidence type="ECO:0000256" key="12">
    <source>
        <dbReference type="ARBA" id="ARBA00023180"/>
    </source>
</evidence>
<keyword evidence="2" id="KW-0433">Leucine-rich repeat</keyword>
<evidence type="ECO:0000256" key="10">
    <source>
        <dbReference type="ARBA" id="ARBA00023136"/>
    </source>
</evidence>
<keyword evidence="9" id="KW-1133">Transmembrane helix</keyword>
<dbReference type="AlphaFoldDB" id="A0A151QS54"/>
<dbReference type="EMBL" id="KQ484977">
    <property type="protein sequence ID" value="KYP33140.1"/>
    <property type="molecule type" value="Genomic_DNA"/>
</dbReference>
<keyword evidence="10" id="KW-0472">Membrane</keyword>
<dbReference type="SUPFAM" id="SSF56112">
    <property type="entry name" value="Protein kinase-like (PK-like)"/>
    <property type="match status" value="1"/>
</dbReference>
<evidence type="ECO:0000259" key="13">
    <source>
        <dbReference type="PROSITE" id="PS50011"/>
    </source>
</evidence>
<evidence type="ECO:0000313" key="14">
    <source>
        <dbReference type="EMBL" id="KYP33140.1"/>
    </source>
</evidence>
<keyword evidence="12" id="KW-0325">Glycoprotein</keyword>
<dbReference type="PROSITE" id="PS50011">
    <property type="entry name" value="PROTEIN_KINASE_DOM"/>
    <property type="match status" value="1"/>
</dbReference>
<dbReference type="GO" id="GO:0016020">
    <property type="term" value="C:membrane"/>
    <property type="evidence" value="ECO:0007669"/>
    <property type="project" value="UniProtKB-SubCell"/>
</dbReference>
<dbReference type="Proteomes" id="UP000075243">
    <property type="component" value="Unassembled WGS sequence"/>
</dbReference>
<dbReference type="FunFam" id="3.30.200.20:FF:000454">
    <property type="entry name" value="Leucine-rich repeat receptor-like tyrosine-protein kinase PXC3"/>
    <property type="match status" value="1"/>
</dbReference>
<dbReference type="InterPro" id="IPR011009">
    <property type="entry name" value="Kinase-like_dom_sf"/>
</dbReference>
<dbReference type="InterPro" id="IPR008266">
    <property type="entry name" value="Tyr_kinase_AS"/>
</dbReference>
<dbReference type="GO" id="GO:0005524">
    <property type="term" value="F:ATP binding"/>
    <property type="evidence" value="ECO:0007669"/>
    <property type="project" value="UniProtKB-KW"/>
</dbReference>
<dbReference type="Gramene" id="C.cajan_41553.t">
    <property type="protein sequence ID" value="C.cajan_41553.t"/>
    <property type="gene ID" value="C.cajan_41553"/>
</dbReference>
<evidence type="ECO:0000256" key="7">
    <source>
        <dbReference type="ARBA" id="ARBA00022741"/>
    </source>
</evidence>
<evidence type="ECO:0000256" key="4">
    <source>
        <dbReference type="ARBA" id="ARBA00022692"/>
    </source>
</evidence>
<accession>A0A151QS54</accession>
<keyword evidence="3" id="KW-0808">Transferase</keyword>
<gene>
    <name evidence="14" type="ORF">KK1_046037</name>
</gene>
<protein>
    <submittedName>
        <fullName evidence="14">Receptor-like protein kinase 2</fullName>
    </submittedName>
</protein>
<organism evidence="14 15">
    <name type="scientific">Cajanus cajan</name>
    <name type="common">Pigeon pea</name>
    <name type="synonym">Cajanus indicus</name>
    <dbReference type="NCBI Taxonomy" id="3821"/>
    <lineage>
        <taxon>Eukaryota</taxon>
        <taxon>Viridiplantae</taxon>
        <taxon>Streptophyta</taxon>
        <taxon>Embryophyta</taxon>
        <taxon>Tracheophyta</taxon>
        <taxon>Spermatophyta</taxon>
        <taxon>Magnoliopsida</taxon>
        <taxon>eudicotyledons</taxon>
        <taxon>Gunneridae</taxon>
        <taxon>Pentapetalae</taxon>
        <taxon>rosids</taxon>
        <taxon>fabids</taxon>
        <taxon>Fabales</taxon>
        <taxon>Fabaceae</taxon>
        <taxon>Papilionoideae</taxon>
        <taxon>50 kb inversion clade</taxon>
        <taxon>NPAAA clade</taxon>
        <taxon>indigoferoid/millettioid clade</taxon>
        <taxon>Phaseoleae</taxon>
        <taxon>Cajanus</taxon>
    </lineage>
</organism>
<evidence type="ECO:0000256" key="3">
    <source>
        <dbReference type="ARBA" id="ARBA00022679"/>
    </source>
</evidence>
<evidence type="ECO:0000256" key="6">
    <source>
        <dbReference type="ARBA" id="ARBA00022737"/>
    </source>
</evidence>
<dbReference type="Gene3D" id="3.80.10.10">
    <property type="entry name" value="Ribonuclease Inhibitor"/>
    <property type="match status" value="2"/>
</dbReference>
<reference evidence="14" key="1">
    <citation type="journal article" date="2012" name="Nat. Biotechnol.">
        <title>Draft genome sequence of pigeonpea (Cajanus cajan), an orphan legume crop of resource-poor farmers.</title>
        <authorList>
            <person name="Varshney R.K."/>
            <person name="Chen W."/>
            <person name="Li Y."/>
            <person name="Bharti A.K."/>
            <person name="Saxena R.K."/>
            <person name="Schlueter J.A."/>
            <person name="Donoghue M.T."/>
            <person name="Azam S."/>
            <person name="Fan G."/>
            <person name="Whaley A.M."/>
            <person name="Farmer A.D."/>
            <person name="Sheridan J."/>
            <person name="Iwata A."/>
            <person name="Tuteja R."/>
            <person name="Penmetsa R.V."/>
            <person name="Wu W."/>
            <person name="Upadhyaya H.D."/>
            <person name="Yang S.P."/>
            <person name="Shah T."/>
            <person name="Saxena K.B."/>
            <person name="Michael T."/>
            <person name="McCombie W.R."/>
            <person name="Yang B."/>
            <person name="Zhang G."/>
            <person name="Yang H."/>
            <person name="Wang J."/>
            <person name="Spillane C."/>
            <person name="Cook D.R."/>
            <person name="May G.D."/>
            <person name="Xu X."/>
            <person name="Jackson S.A."/>
        </authorList>
    </citation>
    <scope>NUCLEOTIDE SEQUENCE [LARGE SCALE GENOMIC DNA]</scope>
</reference>
<dbReference type="GO" id="GO:0004672">
    <property type="term" value="F:protein kinase activity"/>
    <property type="evidence" value="ECO:0007669"/>
    <property type="project" value="InterPro"/>
</dbReference>
<evidence type="ECO:0000256" key="2">
    <source>
        <dbReference type="ARBA" id="ARBA00022614"/>
    </source>
</evidence>
<dbReference type="Pfam" id="PF00560">
    <property type="entry name" value="LRR_1"/>
    <property type="match status" value="6"/>
</dbReference>
<keyword evidence="7" id="KW-0547">Nucleotide-binding</keyword>
<dbReference type="InterPro" id="IPR032675">
    <property type="entry name" value="LRR_dom_sf"/>
</dbReference>
<dbReference type="PANTHER" id="PTHR48056">
    <property type="entry name" value="LRR RECEPTOR-LIKE SERINE/THREONINE-PROTEIN KINASE-RELATED"/>
    <property type="match status" value="1"/>
</dbReference>
<dbReference type="PROSITE" id="PS00109">
    <property type="entry name" value="PROTEIN_KINASE_TYR"/>
    <property type="match status" value="1"/>
</dbReference>
<keyword evidence="5" id="KW-0732">Signal</keyword>
<dbReference type="Gene3D" id="1.10.510.10">
    <property type="entry name" value="Transferase(Phosphotransferase) domain 1"/>
    <property type="match status" value="1"/>
</dbReference>
<evidence type="ECO:0000313" key="15">
    <source>
        <dbReference type="Proteomes" id="UP000075243"/>
    </source>
</evidence>
<dbReference type="OMA" id="PESICAK"/>
<dbReference type="SUPFAM" id="SSF52047">
    <property type="entry name" value="RNI-like"/>
    <property type="match status" value="1"/>
</dbReference>
<dbReference type="GO" id="GO:0033612">
    <property type="term" value="F:receptor serine/threonine kinase binding"/>
    <property type="evidence" value="ECO:0007669"/>
    <property type="project" value="TreeGrafter"/>
</dbReference>
<keyword evidence="14" id="KW-0418">Kinase</keyword>
<dbReference type="InterPro" id="IPR050647">
    <property type="entry name" value="Plant_LRR-RLKs"/>
</dbReference>
<dbReference type="InterPro" id="IPR001245">
    <property type="entry name" value="Ser-Thr/Tyr_kinase_cat_dom"/>
</dbReference>
<evidence type="ECO:0000256" key="5">
    <source>
        <dbReference type="ARBA" id="ARBA00022729"/>
    </source>
</evidence>
<dbReference type="FunFam" id="1.10.510.10:FF:000388">
    <property type="entry name" value="Leucine-rich repeat receptor-like tyrosine-protein kinase PXC3"/>
    <property type="match status" value="1"/>
</dbReference>
<keyword evidence="8" id="KW-0067">ATP-binding</keyword>
<evidence type="ECO:0000256" key="8">
    <source>
        <dbReference type="ARBA" id="ARBA00022840"/>
    </source>
</evidence>
<dbReference type="FunFam" id="3.80.10.10:FF:000719">
    <property type="entry name" value="MDIS1-interacting receptor like kinase 2 isoform A"/>
    <property type="match status" value="1"/>
</dbReference>
<dbReference type="Pfam" id="PF07714">
    <property type="entry name" value="PK_Tyr_Ser-Thr"/>
    <property type="match status" value="1"/>
</dbReference>
<proteinExistence type="predicted"/>
<comment type="subcellular location">
    <subcellularLocation>
        <location evidence="1">Membrane</location>
        <topology evidence="1">Single-pass type I membrane protein</topology>
    </subcellularLocation>
</comment>
<evidence type="ECO:0000256" key="1">
    <source>
        <dbReference type="ARBA" id="ARBA00004479"/>
    </source>
</evidence>
<dbReference type="PANTHER" id="PTHR48056:SF40">
    <property type="entry name" value="LEUCINE-RICH REPEAT RECEPTOR-LIKE TYROSINE-PROTEIN KINASE PXC3"/>
    <property type="match status" value="1"/>
</dbReference>
<keyword evidence="4" id="KW-0812">Transmembrane</keyword>
<keyword evidence="6" id="KW-0677">Repeat</keyword>
<evidence type="ECO:0000256" key="11">
    <source>
        <dbReference type="ARBA" id="ARBA00023170"/>
    </source>
</evidence>